<dbReference type="OrthoDB" id="428577at2759"/>
<dbReference type="Proteomes" id="UP000077266">
    <property type="component" value="Unassembled WGS sequence"/>
</dbReference>
<reference evidence="1 2" key="1">
    <citation type="journal article" date="2016" name="Mol. Biol. Evol.">
        <title>Comparative Genomics of Early-Diverging Mushroom-Forming Fungi Provides Insights into the Origins of Lignocellulose Decay Capabilities.</title>
        <authorList>
            <person name="Nagy L.G."/>
            <person name="Riley R."/>
            <person name="Tritt A."/>
            <person name="Adam C."/>
            <person name="Daum C."/>
            <person name="Floudas D."/>
            <person name="Sun H."/>
            <person name="Yadav J.S."/>
            <person name="Pangilinan J."/>
            <person name="Larsson K.H."/>
            <person name="Matsuura K."/>
            <person name="Barry K."/>
            <person name="Labutti K."/>
            <person name="Kuo R."/>
            <person name="Ohm R.A."/>
            <person name="Bhattacharya S.S."/>
            <person name="Shirouzu T."/>
            <person name="Yoshinaga Y."/>
            <person name="Martin F.M."/>
            <person name="Grigoriev I.V."/>
            <person name="Hibbett D.S."/>
        </authorList>
    </citation>
    <scope>NUCLEOTIDE SEQUENCE [LARGE SCALE GENOMIC DNA]</scope>
    <source>
        <strain evidence="1 2">HHB12029</strain>
    </source>
</reference>
<name>A0A166A181_EXIGL</name>
<organism evidence="1 2">
    <name type="scientific">Exidia glandulosa HHB12029</name>
    <dbReference type="NCBI Taxonomy" id="1314781"/>
    <lineage>
        <taxon>Eukaryota</taxon>
        <taxon>Fungi</taxon>
        <taxon>Dikarya</taxon>
        <taxon>Basidiomycota</taxon>
        <taxon>Agaricomycotina</taxon>
        <taxon>Agaricomycetes</taxon>
        <taxon>Auriculariales</taxon>
        <taxon>Exidiaceae</taxon>
        <taxon>Exidia</taxon>
    </lineage>
</organism>
<proteinExistence type="predicted"/>
<evidence type="ECO:0000313" key="2">
    <source>
        <dbReference type="Proteomes" id="UP000077266"/>
    </source>
</evidence>
<protein>
    <submittedName>
        <fullName evidence="1">Uncharacterized protein</fullName>
    </submittedName>
</protein>
<gene>
    <name evidence="1" type="ORF">EXIGLDRAFT_620390</name>
</gene>
<feature type="non-terminal residue" evidence="1">
    <location>
        <position position="1"/>
    </location>
</feature>
<evidence type="ECO:0000313" key="1">
    <source>
        <dbReference type="EMBL" id="KZV87639.1"/>
    </source>
</evidence>
<sequence length="132" mass="14954">VSPANSVVLEKHEVPVYLQKALKAMALHVEARTSFITYWLPALEKHDTIALRFLPQAEYEQAAKLSVAPAPDVVTRVFMLFRGLKGDEADMWRALSLENTSPETWSERVGVGEDAWNERLFRVLEWGGMEVV</sequence>
<dbReference type="EMBL" id="KV426119">
    <property type="protein sequence ID" value="KZV87639.1"/>
    <property type="molecule type" value="Genomic_DNA"/>
</dbReference>
<dbReference type="AlphaFoldDB" id="A0A166A181"/>
<accession>A0A166A181</accession>
<keyword evidence="2" id="KW-1185">Reference proteome</keyword>
<dbReference type="InParanoid" id="A0A166A181"/>